<keyword evidence="2" id="KW-1185">Reference proteome</keyword>
<accession>A0ABX8LNV8</accession>
<organism evidence="1 2">
    <name type="scientific">Photorhabdus akhurstii</name>
    <dbReference type="NCBI Taxonomy" id="171438"/>
    <lineage>
        <taxon>Bacteria</taxon>
        <taxon>Pseudomonadati</taxon>
        <taxon>Pseudomonadota</taxon>
        <taxon>Gammaproteobacteria</taxon>
        <taxon>Enterobacterales</taxon>
        <taxon>Morganellaceae</taxon>
        <taxon>Photorhabdus</taxon>
    </lineage>
</organism>
<evidence type="ECO:0000313" key="1">
    <source>
        <dbReference type="EMBL" id="QXF31976.1"/>
    </source>
</evidence>
<proteinExistence type="predicted"/>
<gene>
    <name evidence="1" type="ORF">B0X70_01380</name>
</gene>
<dbReference type="EMBL" id="CP020335">
    <property type="protein sequence ID" value="QXF31976.1"/>
    <property type="molecule type" value="Genomic_DNA"/>
</dbReference>
<protein>
    <submittedName>
        <fullName evidence="1">Uncharacterized protein</fullName>
    </submittedName>
</protein>
<evidence type="ECO:0000313" key="2">
    <source>
        <dbReference type="Proteomes" id="UP000693715"/>
    </source>
</evidence>
<dbReference type="Proteomes" id="UP000693715">
    <property type="component" value="Chromosome"/>
</dbReference>
<sequence>MIFSLGQHLSRAENNETFLYLFTILLIPVFTIMKKLLSFYEAVFYVDEGDEIEITKDVCSQLSINIDLIMAMITNLLINH</sequence>
<name>A0ABX8LNV8_9GAMM</name>
<reference evidence="1 2" key="1">
    <citation type="submission" date="2017-03" db="EMBL/GenBank/DDBJ databases">
        <title>Genome comparison of Photorhabdus luminescens strain 0813-124 phase variants.</title>
        <authorList>
            <person name="Chien C.-C."/>
            <person name="Chen W.-J."/>
            <person name="Shih M.-C."/>
            <person name="Hsieh F.-C."/>
        </authorList>
    </citation>
    <scope>NUCLEOTIDE SEQUENCE [LARGE SCALE GENOMIC DNA]</scope>
    <source>
        <strain evidence="1 2">0813-124 phase II</strain>
    </source>
</reference>